<accession>A0A0F9F0G9</accession>
<name>A0A0F9F0G9_9ZZZZ</name>
<reference evidence="2" key="1">
    <citation type="journal article" date="2015" name="Nature">
        <title>Complex archaea that bridge the gap between prokaryotes and eukaryotes.</title>
        <authorList>
            <person name="Spang A."/>
            <person name="Saw J.H."/>
            <person name="Jorgensen S.L."/>
            <person name="Zaremba-Niedzwiedzka K."/>
            <person name="Martijn J."/>
            <person name="Lind A.E."/>
            <person name="van Eijk R."/>
            <person name="Schleper C."/>
            <person name="Guy L."/>
            <person name="Ettema T.J."/>
        </authorList>
    </citation>
    <scope>NUCLEOTIDE SEQUENCE</scope>
</reference>
<protein>
    <submittedName>
        <fullName evidence="2">Uncharacterized protein</fullName>
    </submittedName>
</protein>
<dbReference type="AlphaFoldDB" id="A0A0F9F0G9"/>
<keyword evidence="1" id="KW-0812">Transmembrane</keyword>
<evidence type="ECO:0000313" key="2">
    <source>
        <dbReference type="EMBL" id="KKL79794.1"/>
    </source>
</evidence>
<proteinExistence type="predicted"/>
<organism evidence="2">
    <name type="scientific">marine sediment metagenome</name>
    <dbReference type="NCBI Taxonomy" id="412755"/>
    <lineage>
        <taxon>unclassified sequences</taxon>
        <taxon>metagenomes</taxon>
        <taxon>ecological metagenomes</taxon>
    </lineage>
</organism>
<keyword evidence="1" id="KW-0472">Membrane</keyword>
<feature type="non-terminal residue" evidence="2">
    <location>
        <position position="1"/>
    </location>
</feature>
<evidence type="ECO:0000256" key="1">
    <source>
        <dbReference type="SAM" id="Phobius"/>
    </source>
</evidence>
<dbReference type="EMBL" id="LAZR01023064">
    <property type="protein sequence ID" value="KKL79794.1"/>
    <property type="molecule type" value="Genomic_DNA"/>
</dbReference>
<feature type="transmembrane region" description="Helical" evidence="1">
    <location>
        <begin position="64"/>
        <end position="84"/>
    </location>
</feature>
<keyword evidence="1" id="KW-1133">Transmembrane helix</keyword>
<sequence length="429" mass="47528">VRMIRDSFGPEAVAPCLAWNSGTLRPLCRPILRRAEGRITQGLYCGIVPSSAPMAQARRVDGGALILISSGMIGIILDFTIVTARCIRLDTPEDAQFDLFEPSYAADLITAMSDNLRKEPFTWLQAPGVFTSALAAALPRATGWRADQEQRLMSNLLRFVLAHEIAHVALGHLDAEDPYAEAGRALPPFRRLMLGSHLPWQQEMEADAGALRLMLQAGPDHWEEPFLGLLLFTEMIAQVFPSPVTSSHPHPIVRRSAAIFELQRDGSVPQLKADPLTGLAQFDLAEPMACALFALTRHRYPEGDRTALATLKSWTEGRKGSELPGTLLNGIRTVADSDMEAELADDFDRASLILAQRAAKAATVPVMLVGSYIVRFGVTHHHYRRLWATHPRYPEVMAMLEGAIPCLEMFLHVWERSAFIDEPREDTRP</sequence>
<gene>
    <name evidence="2" type="ORF">LCGC14_2011280</name>
</gene>
<comment type="caution">
    <text evidence="2">The sequence shown here is derived from an EMBL/GenBank/DDBJ whole genome shotgun (WGS) entry which is preliminary data.</text>
</comment>